<dbReference type="AlphaFoldDB" id="A0A8A4TTD0"/>
<evidence type="ECO:0000259" key="3">
    <source>
        <dbReference type="PROSITE" id="PS51186"/>
    </source>
</evidence>
<accession>A0A8A4TTD0</accession>
<evidence type="ECO:0000313" key="4">
    <source>
        <dbReference type="EMBL" id="QTD52302.1"/>
    </source>
</evidence>
<dbReference type="PANTHER" id="PTHR43072:SF23">
    <property type="entry name" value="UPF0039 PROTEIN C11D3.02C"/>
    <property type="match status" value="1"/>
</dbReference>
<keyword evidence="2" id="KW-0012">Acyltransferase</keyword>
<dbReference type="SUPFAM" id="SSF55729">
    <property type="entry name" value="Acyl-CoA N-acyltransferases (Nat)"/>
    <property type="match status" value="1"/>
</dbReference>
<dbReference type="CDD" id="cd04301">
    <property type="entry name" value="NAT_SF"/>
    <property type="match status" value="1"/>
</dbReference>
<evidence type="ECO:0000313" key="5">
    <source>
        <dbReference type="Proteomes" id="UP000663929"/>
    </source>
</evidence>
<dbReference type="InterPro" id="IPR016181">
    <property type="entry name" value="Acyl_CoA_acyltransferase"/>
</dbReference>
<evidence type="ECO:0000256" key="1">
    <source>
        <dbReference type="ARBA" id="ARBA00022679"/>
    </source>
</evidence>
<protein>
    <submittedName>
        <fullName evidence="4">N-acetyltransferase</fullName>
    </submittedName>
</protein>
<organism evidence="4 5">
    <name type="scientific">Sulfidibacter corallicola</name>
    <dbReference type="NCBI Taxonomy" id="2818388"/>
    <lineage>
        <taxon>Bacteria</taxon>
        <taxon>Pseudomonadati</taxon>
        <taxon>Acidobacteriota</taxon>
        <taxon>Holophagae</taxon>
        <taxon>Acanthopleuribacterales</taxon>
        <taxon>Acanthopleuribacteraceae</taxon>
        <taxon>Sulfidibacter</taxon>
    </lineage>
</organism>
<dbReference type="InterPro" id="IPR000182">
    <property type="entry name" value="GNAT_dom"/>
</dbReference>
<dbReference type="Proteomes" id="UP000663929">
    <property type="component" value="Chromosome"/>
</dbReference>
<keyword evidence="1" id="KW-0808">Transferase</keyword>
<name>A0A8A4TTD0_SULCO</name>
<dbReference type="Pfam" id="PF00583">
    <property type="entry name" value="Acetyltransf_1"/>
    <property type="match status" value="1"/>
</dbReference>
<dbReference type="Gene3D" id="3.40.630.30">
    <property type="match status" value="1"/>
</dbReference>
<sequence length="186" mass="20867">MTRTELLCVSQTDDLVLRDGDANDAAAIAAIYNQAVRAGGSTMDSAEKSEEDMRAVIRGLHEREVVLILERGGEVLGWGLVKRYSDRLGYRVACETSVYLHFAHRRKGYGSTLKKALFERCRHFGYHHIVAKVFADNQASIGYNRKLGFEVVGVQKEVGFANGRWHDVVIMQLILDDVPPYRPELG</sequence>
<proteinExistence type="predicted"/>
<evidence type="ECO:0000256" key="2">
    <source>
        <dbReference type="ARBA" id="ARBA00023315"/>
    </source>
</evidence>
<dbReference type="PROSITE" id="PS51186">
    <property type="entry name" value="GNAT"/>
    <property type="match status" value="1"/>
</dbReference>
<gene>
    <name evidence="4" type="ORF">J3U87_07490</name>
</gene>
<dbReference type="GO" id="GO:0016747">
    <property type="term" value="F:acyltransferase activity, transferring groups other than amino-acyl groups"/>
    <property type="evidence" value="ECO:0007669"/>
    <property type="project" value="InterPro"/>
</dbReference>
<reference evidence="4" key="1">
    <citation type="submission" date="2021-03" db="EMBL/GenBank/DDBJ databases">
        <title>Acanthopleuribacteraceae sp. M133.</title>
        <authorList>
            <person name="Wang G."/>
        </authorList>
    </citation>
    <scope>NUCLEOTIDE SEQUENCE</scope>
    <source>
        <strain evidence="4">M133</strain>
    </source>
</reference>
<dbReference type="KEGG" id="scor:J3U87_07490"/>
<dbReference type="EMBL" id="CP071793">
    <property type="protein sequence ID" value="QTD52302.1"/>
    <property type="molecule type" value="Genomic_DNA"/>
</dbReference>
<keyword evidence="5" id="KW-1185">Reference proteome</keyword>
<feature type="domain" description="N-acetyltransferase" evidence="3">
    <location>
        <begin position="15"/>
        <end position="176"/>
    </location>
</feature>
<dbReference type="PANTHER" id="PTHR43072">
    <property type="entry name" value="N-ACETYLTRANSFERASE"/>
    <property type="match status" value="1"/>
</dbReference>
<dbReference type="RefSeq" id="WP_237382411.1">
    <property type="nucleotide sequence ID" value="NZ_CP071793.1"/>
</dbReference>